<dbReference type="Proteomes" id="UP001152795">
    <property type="component" value="Unassembled WGS sequence"/>
</dbReference>
<dbReference type="GO" id="GO:0016787">
    <property type="term" value="F:hydrolase activity"/>
    <property type="evidence" value="ECO:0007669"/>
    <property type="project" value="UniProtKB-KW"/>
</dbReference>
<name>A0A6S7GRE8_PARCT</name>
<dbReference type="GO" id="GO:0004519">
    <property type="term" value="F:endonuclease activity"/>
    <property type="evidence" value="ECO:0007669"/>
    <property type="project" value="UniProtKB-KW"/>
</dbReference>
<dbReference type="InterPro" id="IPR041373">
    <property type="entry name" value="RT_RNaseH"/>
</dbReference>
<evidence type="ECO:0000256" key="4">
    <source>
        <dbReference type="ARBA" id="ARBA00022759"/>
    </source>
</evidence>
<feature type="non-terminal residue" evidence="7">
    <location>
        <position position="1"/>
    </location>
</feature>
<organism evidence="7 8">
    <name type="scientific">Paramuricea clavata</name>
    <name type="common">Red gorgonian</name>
    <name type="synonym">Violescent sea-whip</name>
    <dbReference type="NCBI Taxonomy" id="317549"/>
    <lineage>
        <taxon>Eukaryota</taxon>
        <taxon>Metazoa</taxon>
        <taxon>Cnidaria</taxon>
        <taxon>Anthozoa</taxon>
        <taxon>Octocorallia</taxon>
        <taxon>Malacalcyonacea</taxon>
        <taxon>Plexauridae</taxon>
        <taxon>Paramuricea</taxon>
    </lineage>
</organism>
<keyword evidence="4" id="KW-0255">Endonuclease</keyword>
<sequence length="127" mass="14579">ELLAVIWACETFHRYLWGRKFLIQTNHANFQWLQAVSPQKSNLDRRAMRLAEYDFELQHRSGKNNANADALSRFPSVVLQPNLQARVKSLMDLKTLVVLESCLDVDLSPENELAQDDLIALKPLEST</sequence>
<keyword evidence="1" id="KW-0808">Transferase</keyword>
<evidence type="ECO:0000256" key="2">
    <source>
        <dbReference type="ARBA" id="ARBA00022695"/>
    </source>
</evidence>
<comment type="caution">
    <text evidence="7">The sequence shown here is derived from an EMBL/GenBank/DDBJ whole genome shotgun (WGS) entry which is preliminary data.</text>
</comment>
<evidence type="ECO:0000313" key="7">
    <source>
        <dbReference type="EMBL" id="CAB3996054.1"/>
    </source>
</evidence>
<protein>
    <submittedName>
        <fullName evidence="7">Uncharacterized protein</fullName>
    </submittedName>
</protein>
<keyword evidence="8" id="KW-1185">Reference proteome</keyword>
<accession>A0A6S7GRE8</accession>
<dbReference type="PANTHER" id="PTHR37984:SF5">
    <property type="entry name" value="PROTEIN NYNRIN-LIKE"/>
    <property type="match status" value="1"/>
</dbReference>
<dbReference type="AlphaFoldDB" id="A0A6S7GRE8"/>
<dbReference type="PANTHER" id="PTHR37984">
    <property type="entry name" value="PROTEIN CBG26694"/>
    <property type="match status" value="1"/>
</dbReference>
<dbReference type="InterPro" id="IPR043502">
    <property type="entry name" value="DNA/RNA_pol_sf"/>
</dbReference>
<proteinExistence type="predicted"/>
<evidence type="ECO:0000256" key="6">
    <source>
        <dbReference type="ARBA" id="ARBA00022918"/>
    </source>
</evidence>
<reference evidence="7" key="1">
    <citation type="submission" date="2020-04" db="EMBL/GenBank/DDBJ databases">
        <authorList>
            <person name="Alioto T."/>
            <person name="Alioto T."/>
            <person name="Gomez Garrido J."/>
        </authorList>
    </citation>
    <scope>NUCLEOTIDE SEQUENCE</scope>
    <source>
        <strain evidence="7">A484AB</strain>
    </source>
</reference>
<dbReference type="InterPro" id="IPR050951">
    <property type="entry name" value="Retrovirus_Pol_polyprotein"/>
</dbReference>
<dbReference type="Pfam" id="PF17917">
    <property type="entry name" value="RT_RNaseH"/>
    <property type="match status" value="1"/>
</dbReference>
<keyword evidence="6" id="KW-0695">RNA-directed DNA polymerase</keyword>
<dbReference type="OrthoDB" id="427924at2759"/>
<keyword evidence="2" id="KW-0548">Nucleotidyltransferase</keyword>
<evidence type="ECO:0000256" key="5">
    <source>
        <dbReference type="ARBA" id="ARBA00022801"/>
    </source>
</evidence>
<gene>
    <name evidence="7" type="ORF">PACLA_8A006305</name>
</gene>
<dbReference type="SUPFAM" id="SSF56672">
    <property type="entry name" value="DNA/RNA polymerases"/>
    <property type="match status" value="1"/>
</dbReference>
<dbReference type="GO" id="GO:0003964">
    <property type="term" value="F:RNA-directed DNA polymerase activity"/>
    <property type="evidence" value="ECO:0007669"/>
    <property type="project" value="UniProtKB-KW"/>
</dbReference>
<keyword evidence="3" id="KW-0540">Nuclease</keyword>
<evidence type="ECO:0000256" key="1">
    <source>
        <dbReference type="ARBA" id="ARBA00022679"/>
    </source>
</evidence>
<dbReference type="EMBL" id="CACRXK020002789">
    <property type="protein sequence ID" value="CAB3996054.1"/>
    <property type="molecule type" value="Genomic_DNA"/>
</dbReference>
<keyword evidence="5" id="KW-0378">Hydrolase</keyword>
<evidence type="ECO:0000313" key="8">
    <source>
        <dbReference type="Proteomes" id="UP001152795"/>
    </source>
</evidence>
<evidence type="ECO:0000256" key="3">
    <source>
        <dbReference type="ARBA" id="ARBA00022722"/>
    </source>
</evidence>